<feature type="domain" description="Disease resistance protein winged helix" evidence="8">
    <location>
        <begin position="407"/>
        <end position="456"/>
    </location>
</feature>
<evidence type="ECO:0000256" key="4">
    <source>
        <dbReference type="ARBA" id="ARBA00022821"/>
    </source>
</evidence>
<keyword evidence="11" id="KW-1185">Reference proteome</keyword>
<evidence type="ECO:0000256" key="5">
    <source>
        <dbReference type="ARBA" id="ARBA00022840"/>
    </source>
</evidence>
<protein>
    <recommendedName>
        <fullName evidence="12">Disease resistance protein RGA3</fullName>
    </recommendedName>
</protein>
<accession>A0AAN7F8L2</accession>
<reference evidence="10 11" key="1">
    <citation type="journal article" date="2023" name="G3 (Bethesda)">
        <title>A haplotype-resolved chromosome-scale genome for Quercus rubra L. provides insights into the genetics of adaptive traits for red oak species.</title>
        <authorList>
            <person name="Kapoor B."/>
            <person name="Jenkins J."/>
            <person name="Schmutz J."/>
            <person name="Zhebentyayeva T."/>
            <person name="Kuelheim C."/>
            <person name="Coggeshall M."/>
            <person name="Heim C."/>
            <person name="Lasky J.R."/>
            <person name="Leites L."/>
            <person name="Islam-Faridi N."/>
            <person name="Romero-Severson J."/>
            <person name="DeLeo V.L."/>
            <person name="Lucas S.M."/>
            <person name="Lazic D."/>
            <person name="Gailing O."/>
            <person name="Carlson J."/>
            <person name="Staton M."/>
        </authorList>
    </citation>
    <scope>NUCLEOTIDE SEQUENCE [LARGE SCALE GENOMIC DNA]</scope>
    <source>
        <strain evidence="10">Pseudo-F2</strain>
    </source>
</reference>
<dbReference type="InterPro" id="IPR056789">
    <property type="entry name" value="LRR_R13L1-DRL21"/>
</dbReference>
<dbReference type="Gene3D" id="1.20.5.4130">
    <property type="match status" value="1"/>
</dbReference>
<keyword evidence="4" id="KW-0611">Plant defense</keyword>
<evidence type="ECO:0008006" key="12">
    <source>
        <dbReference type="Google" id="ProtNLM"/>
    </source>
</evidence>
<dbReference type="Proteomes" id="UP001324115">
    <property type="component" value="Unassembled WGS sequence"/>
</dbReference>
<dbReference type="AlphaFoldDB" id="A0AAN7F8L2"/>
<keyword evidence="2" id="KW-0677">Repeat</keyword>
<feature type="domain" description="Disease resistance N-terminal" evidence="7">
    <location>
        <begin position="6"/>
        <end position="91"/>
    </location>
</feature>
<dbReference type="GO" id="GO:0005524">
    <property type="term" value="F:ATP binding"/>
    <property type="evidence" value="ECO:0007669"/>
    <property type="project" value="UniProtKB-KW"/>
</dbReference>
<dbReference type="InterPro" id="IPR002182">
    <property type="entry name" value="NB-ARC"/>
</dbReference>
<evidence type="ECO:0000259" key="6">
    <source>
        <dbReference type="Pfam" id="PF00931"/>
    </source>
</evidence>
<evidence type="ECO:0000313" key="11">
    <source>
        <dbReference type="Proteomes" id="UP001324115"/>
    </source>
</evidence>
<keyword evidence="1" id="KW-0433">Leucine-rich repeat</keyword>
<evidence type="ECO:0000313" key="10">
    <source>
        <dbReference type="EMBL" id="KAK4587567.1"/>
    </source>
</evidence>
<dbReference type="PANTHER" id="PTHR36766:SF45">
    <property type="entry name" value="NB-ARC DOMAIN-CONTAINING PROTEIN"/>
    <property type="match status" value="1"/>
</dbReference>
<keyword evidence="3" id="KW-0547">Nucleotide-binding</keyword>
<dbReference type="PANTHER" id="PTHR36766">
    <property type="entry name" value="PLANT BROAD-SPECTRUM MILDEW RESISTANCE PROTEIN RPW8"/>
    <property type="match status" value="1"/>
</dbReference>
<dbReference type="Pfam" id="PF00931">
    <property type="entry name" value="NB-ARC"/>
    <property type="match status" value="2"/>
</dbReference>
<dbReference type="Pfam" id="PF18052">
    <property type="entry name" value="Rx_N"/>
    <property type="match status" value="1"/>
</dbReference>
<dbReference type="SUPFAM" id="SSF52058">
    <property type="entry name" value="L domain-like"/>
    <property type="match status" value="1"/>
</dbReference>
<dbReference type="Gene3D" id="3.40.50.300">
    <property type="entry name" value="P-loop containing nucleotide triphosphate hydrolases"/>
    <property type="match status" value="1"/>
</dbReference>
<dbReference type="InterPro" id="IPR041118">
    <property type="entry name" value="Rx_N"/>
</dbReference>
<evidence type="ECO:0000259" key="8">
    <source>
        <dbReference type="Pfam" id="PF23559"/>
    </source>
</evidence>
<dbReference type="GO" id="GO:0043531">
    <property type="term" value="F:ADP binding"/>
    <property type="evidence" value="ECO:0007669"/>
    <property type="project" value="InterPro"/>
</dbReference>
<keyword evidence="5" id="KW-0067">ATP-binding</keyword>
<feature type="domain" description="NB-ARC" evidence="6">
    <location>
        <begin position="285"/>
        <end position="329"/>
    </location>
</feature>
<dbReference type="InterPro" id="IPR058922">
    <property type="entry name" value="WHD_DRP"/>
</dbReference>
<dbReference type="GO" id="GO:0051707">
    <property type="term" value="P:response to other organism"/>
    <property type="evidence" value="ECO:0007669"/>
    <property type="project" value="UniProtKB-ARBA"/>
</dbReference>
<name>A0AAN7F8L2_QUERU</name>
<evidence type="ECO:0000256" key="3">
    <source>
        <dbReference type="ARBA" id="ARBA00022741"/>
    </source>
</evidence>
<evidence type="ECO:0000259" key="7">
    <source>
        <dbReference type="Pfam" id="PF18052"/>
    </source>
</evidence>
<sequence length="804" mass="93306">MADALLTDVLKQLGSIAAQQAQHEIKLIVGVDEEVQNLQNSITMVQAMLNNAEERQFMDSAVKLWFGQLKDAYYMMDDMLDSRNTARTKSQIQTEEAAADSNTLALKKKVCPFYPSLSCCFRQADNLSLRHEISHKIEKLNETLDKILSDKGKYGFDLSRQIPVQVQRPKTTSDDVVESDITGRNKDIDELLHNLLEKGSQEDRKPFVISLVGMGGIGKSTLAQLAYNHHEVLSHFQIRMWVCVFDPFDQCKVVKAIIQEINPKHKYLNKINEFQTLLHEMTPKTNRILVTTRNKKVADIMGSTHIINLEALSDEDCWLLFRKIAFLEKHEEQPNQLEDLGKQIANRCKDLPAKTLWSFMCFKRSREDWEGVLHGNLWKLEDVKKDLFALLLLSFYDLPLPLKRYFESMENIKIEVIAEECFENFTIRSFFQDFEKDMVVDKKIRCKMHNIVHDFAQSITKNECFEIHGDKKIVIDCKSACHLHLKISKEMQCLEPVCRAKILRTLFLLSHEEDYDFNMLLFNSFQHFRCLRILILDCPIKKLLDTDVCIEELLETVCNLCNLQTSIFPKGIENLTCLRTLSDFNIGGKDDGEGYVDEAQIAELKNKTHLSHLILHFGDDEDQNEMTEEEAREENESRIENDVLVLNALEPPKNLEYLIIGHYMGRMYPNWLMSLTTLRRLYLRYYPNLEHLAPLGKLLFFESFYIWGAASVKKEEWIGIEGTREEEEAKETDNGFVPIIKIMPRLHSLTILNCNNLKSLPDFLHATSLMKELVIIRCPLLEKRCNRCTGEDWFKISHIPKHQN</sequence>
<evidence type="ECO:0000256" key="1">
    <source>
        <dbReference type="ARBA" id="ARBA00022614"/>
    </source>
</evidence>
<evidence type="ECO:0000259" key="9">
    <source>
        <dbReference type="Pfam" id="PF25019"/>
    </source>
</evidence>
<dbReference type="InterPro" id="IPR027417">
    <property type="entry name" value="P-loop_NTPase"/>
</dbReference>
<dbReference type="EMBL" id="JAXUIC010000005">
    <property type="protein sequence ID" value="KAK4587567.1"/>
    <property type="molecule type" value="Genomic_DNA"/>
</dbReference>
<dbReference type="Pfam" id="PF25019">
    <property type="entry name" value="LRR_R13L1-DRL21"/>
    <property type="match status" value="1"/>
</dbReference>
<feature type="domain" description="NB-ARC" evidence="6">
    <location>
        <begin position="185"/>
        <end position="274"/>
    </location>
</feature>
<dbReference type="Pfam" id="PF23559">
    <property type="entry name" value="WHD_DRP"/>
    <property type="match status" value="1"/>
</dbReference>
<dbReference type="InterPro" id="IPR032675">
    <property type="entry name" value="LRR_dom_sf"/>
</dbReference>
<dbReference type="GO" id="GO:0006952">
    <property type="term" value="P:defense response"/>
    <property type="evidence" value="ECO:0007669"/>
    <property type="project" value="UniProtKB-KW"/>
</dbReference>
<organism evidence="10 11">
    <name type="scientific">Quercus rubra</name>
    <name type="common">Northern red oak</name>
    <name type="synonym">Quercus borealis</name>
    <dbReference type="NCBI Taxonomy" id="3512"/>
    <lineage>
        <taxon>Eukaryota</taxon>
        <taxon>Viridiplantae</taxon>
        <taxon>Streptophyta</taxon>
        <taxon>Embryophyta</taxon>
        <taxon>Tracheophyta</taxon>
        <taxon>Spermatophyta</taxon>
        <taxon>Magnoliopsida</taxon>
        <taxon>eudicotyledons</taxon>
        <taxon>Gunneridae</taxon>
        <taxon>Pentapetalae</taxon>
        <taxon>rosids</taxon>
        <taxon>fabids</taxon>
        <taxon>Fagales</taxon>
        <taxon>Fagaceae</taxon>
        <taxon>Quercus</taxon>
    </lineage>
</organism>
<feature type="domain" description="R13L1/DRL21-like LRR repeat region" evidence="9">
    <location>
        <begin position="573"/>
        <end position="706"/>
    </location>
</feature>
<gene>
    <name evidence="10" type="ORF">RGQ29_018826</name>
</gene>
<proteinExistence type="predicted"/>
<dbReference type="Gene3D" id="3.80.10.10">
    <property type="entry name" value="Ribonuclease Inhibitor"/>
    <property type="match status" value="1"/>
</dbReference>
<dbReference type="PRINTS" id="PR00364">
    <property type="entry name" value="DISEASERSIST"/>
</dbReference>
<comment type="caution">
    <text evidence="10">The sequence shown here is derived from an EMBL/GenBank/DDBJ whole genome shotgun (WGS) entry which is preliminary data.</text>
</comment>
<dbReference type="SUPFAM" id="SSF52540">
    <property type="entry name" value="P-loop containing nucleoside triphosphate hydrolases"/>
    <property type="match status" value="1"/>
</dbReference>
<evidence type="ECO:0000256" key="2">
    <source>
        <dbReference type="ARBA" id="ARBA00022737"/>
    </source>
</evidence>